<dbReference type="Proteomes" id="UP001500220">
    <property type="component" value="Unassembled WGS sequence"/>
</dbReference>
<keyword evidence="1" id="KW-0812">Transmembrane</keyword>
<dbReference type="EMBL" id="BMMT01000004">
    <property type="protein sequence ID" value="GGI79439.1"/>
    <property type="molecule type" value="Genomic_DNA"/>
</dbReference>
<keyword evidence="1" id="KW-1133">Transmembrane helix</keyword>
<name>A0A917N9M7_9PSEU</name>
<reference evidence="3 4" key="2">
    <citation type="journal article" date="2014" name="Int. J. Syst. Evol. Microbiol.">
        <title>Complete genome sequence of Corynebacterium casei LMG S-19264T (=DSM 44701T), isolated from a smear-ripened cheese.</title>
        <authorList>
            <consortium name="US DOE Joint Genome Institute (JGI-PGF)"/>
            <person name="Walter F."/>
            <person name="Albersmeier A."/>
            <person name="Kalinowski J."/>
            <person name="Ruckert C."/>
        </authorList>
    </citation>
    <scope>NUCLEOTIDE SEQUENCE [LARGE SCALE GENOMIC DNA]</scope>
    <source>
        <strain evidence="3 4">CGMCC 4.7206</strain>
    </source>
</reference>
<reference evidence="2" key="1">
    <citation type="journal article" date="2014" name="Int. J. Syst. Evol. Microbiol.">
        <title>Complete genome of a new Firmicutes species belonging to the dominant human colonic microbiota ('Ruminococcus bicirculans') reveals two chromosomes and a selective capacity to utilize plant glucans.</title>
        <authorList>
            <consortium name="NISC Comparative Sequencing Program"/>
            <person name="Wegmann U."/>
            <person name="Louis P."/>
            <person name="Goesmann A."/>
            <person name="Henrissat B."/>
            <person name="Duncan S.H."/>
            <person name="Flint H.J."/>
        </authorList>
    </citation>
    <scope>NUCLEOTIDE SEQUENCE</scope>
    <source>
        <strain evidence="2">JCM 10664</strain>
    </source>
</reference>
<evidence type="ECO:0000313" key="4">
    <source>
        <dbReference type="Proteomes" id="UP000597989"/>
    </source>
</evidence>
<protein>
    <submittedName>
        <fullName evidence="3">Uncharacterized protein</fullName>
    </submittedName>
</protein>
<evidence type="ECO:0000313" key="2">
    <source>
        <dbReference type="EMBL" id="GAA0531502.1"/>
    </source>
</evidence>
<comment type="caution">
    <text evidence="3">The sequence shown here is derived from an EMBL/GenBank/DDBJ whole genome shotgun (WGS) entry which is preliminary data.</text>
</comment>
<gene>
    <name evidence="2" type="ORF">GCM10009545_37400</name>
    <name evidence="3" type="ORF">GCM10011581_15790</name>
</gene>
<reference evidence="5" key="3">
    <citation type="journal article" date="2019" name="Int. J. Syst. Evol. Microbiol.">
        <title>The Global Catalogue of Microorganisms (GCM) 10K type strain sequencing project: providing services to taxonomists for standard genome sequencing and annotation.</title>
        <authorList>
            <consortium name="The Broad Institute Genomics Platform"/>
            <consortium name="The Broad Institute Genome Sequencing Center for Infectious Disease"/>
            <person name="Wu L."/>
            <person name="Ma J."/>
        </authorList>
    </citation>
    <scope>NUCLEOTIDE SEQUENCE [LARGE SCALE GENOMIC DNA]</scope>
    <source>
        <strain evidence="5">JCM 10664</strain>
    </source>
</reference>
<accession>A0A917N9M7</accession>
<feature type="transmembrane region" description="Helical" evidence="1">
    <location>
        <begin position="12"/>
        <end position="31"/>
    </location>
</feature>
<reference evidence="3" key="4">
    <citation type="submission" date="2020-09" db="EMBL/GenBank/DDBJ databases">
        <authorList>
            <person name="Sun Q."/>
            <person name="Zhou Y."/>
        </authorList>
    </citation>
    <scope>NUCLEOTIDE SEQUENCE</scope>
    <source>
        <strain evidence="3">CGMCC 4.7206</strain>
    </source>
</reference>
<sequence length="66" mass="6584">MVGFRVHPPAVAVCAVLGAVMAMLVAVSLWVPGPPAPLIPTPADGISTAVTPTELGSAAGPVRLER</sequence>
<evidence type="ECO:0000313" key="3">
    <source>
        <dbReference type="EMBL" id="GGI79439.1"/>
    </source>
</evidence>
<keyword evidence="5" id="KW-1185">Reference proteome</keyword>
<dbReference type="EMBL" id="BAAAHC010000015">
    <property type="protein sequence ID" value="GAA0531502.1"/>
    <property type="molecule type" value="Genomic_DNA"/>
</dbReference>
<organism evidence="3 4">
    <name type="scientific">Saccharopolyspora thermophila</name>
    <dbReference type="NCBI Taxonomy" id="89367"/>
    <lineage>
        <taxon>Bacteria</taxon>
        <taxon>Bacillati</taxon>
        <taxon>Actinomycetota</taxon>
        <taxon>Actinomycetes</taxon>
        <taxon>Pseudonocardiales</taxon>
        <taxon>Pseudonocardiaceae</taxon>
        <taxon>Saccharopolyspora</taxon>
    </lineage>
</organism>
<reference evidence="2" key="5">
    <citation type="submission" date="2023-12" db="EMBL/GenBank/DDBJ databases">
        <authorList>
            <person name="Sun Q."/>
            <person name="Inoue M."/>
        </authorList>
    </citation>
    <scope>NUCLEOTIDE SEQUENCE</scope>
    <source>
        <strain evidence="2">JCM 10664</strain>
    </source>
</reference>
<dbReference type="AlphaFoldDB" id="A0A917N9M7"/>
<evidence type="ECO:0000256" key="1">
    <source>
        <dbReference type="SAM" id="Phobius"/>
    </source>
</evidence>
<evidence type="ECO:0000313" key="5">
    <source>
        <dbReference type="Proteomes" id="UP001500220"/>
    </source>
</evidence>
<dbReference type="Proteomes" id="UP000597989">
    <property type="component" value="Unassembled WGS sequence"/>
</dbReference>
<proteinExistence type="predicted"/>
<keyword evidence="1" id="KW-0472">Membrane</keyword>